<keyword evidence="2" id="KW-0472">Membrane</keyword>
<accession>A0A6H2ELQ4</accession>
<dbReference type="RefSeq" id="WP_168917931.1">
    <property type="nucleotide sequence ID" value="NZ_CP050804.1"/>
</dbReference>
<evidence type="ECO:0000256" key="1">
    <source>
        <dbReference type="SAM" id="MobiDB-lite"/>
    </source>
</evidence>
<organism evidence="3 4">
    <name type="scientific">Arcanobacterium buesumense</name>
    <dbReference type="NCBI Taxonomy" id="2722751"/>
    <lineage>
        <taxon>Bacteria</taxon>
        <taxon>Bacillati</taxon>
        <taxon>Actinomycetota</taxon>
        <taxon>Actinomycetes</taxon>
        <taxon>Actinomycetales</taxon>
        <taxon>Actinomycetaceae</taxon>
        <taxon>Arcanobacterium</taxon>
    </lineage>
</organism>
<feature type="region of interest" description="Disordered" evidence="1">
    <location>
        <begin position="62"/>
        <end position="82"/>
    </location>
</feature>
<dbReference type="EMBL" id="CP050804">
    <property type="protein sequence ID" value="QJC21997.1"/>
    <property type="molecule type" value="Genomic_DNA"/>
</dbReference>
<keyword evidence="4" id="KW-1185">Reference proteome</keyword>
<dbReference type="AlphaFoldDB" id="A0A6H2ELQ4"/>
<evidence type="ECO:0000313" key="4">
    <source>
        <dbReference type="Proteomes" id="UP000502298"/>
    </source>
</evidence>
<dbReference type="KEGG" id="arca:HC352_05435"/>
<sequence>MKTYNKTWVAGAFERAIKTAAQTMIAMITTGSVLWEINWGATLGVAATATLLSVLTSIADPMATDKGSKSGKHAMREGGGNE</sequence>
<reference evidence="3 4" key="1">
    <citation type="submission" date="2020-03" db="EMBL/GenBank/DDBJ databases">
        <title>Complete genome of Arcanobacterium buesumensis sp. nov. strain 2701.</title>
        <authorList>
            <person name="Borowiak M."/>
            <person name="Alssahen M."/>
            <person name="Laemmler C."/>
            <person name="Malorny B."/>
            <person name="Hassan A."/>
            <person name="Prenger-Berninghoff E."/>
            <person name="Ploetz M."/>
            <person name="Abdulmawjood A."/>
        </authorList>
    </citation>
    <scope>NUCLEOTIDE SEQUENCE [LARGE SCALE GENOMIC DNA]</scope>
    <source>
        <strain evidence="3 4">2701</strain>
    </source>
</reference>
<gene>
    <name evidence="3" type="ORF">HC352_05435</name>
</gene>
<proteinExistence type="predicted"/>
<evidence type="ECO:0000256" key="2">
    <source>
        <dbReference type="SAM" id="Phobius"/>
    </source>
</evidence>
<dbReference type="Pfam" id="PF16945">
    <property type="entry name" value="Phage_r1t_holin"/>
    <property type="match status" value="1"/>
</dbReference>
<keyword evidence="2" id="KW-1133">Transmembrane helix</keyword>
<feature type="transmembrane region" description="Helical" evidence="2">
    <location>
        <begin position="37"/>
        <end position="59"/>
    </location>
</feature>
<protein>
    <submittedName>
        <fullName evidence="3">Holin</fullName>
    </submittedName>
</protein>
<name>A0A6H2ELQ4_9ACTO</name>
<dbReference type="InterPro" id="IPR020109">
    <property type="entry name" value="Holin_r1t"/>
</dbReference>
<evidence type="ECO:0000313" key="3">
    <source>
        <dbReference type="EMBL" id="QJC21997.1"/>
    </source>
</evidence>
<keyword evidence="2" id="KW-0812">Transmembrane</keyword>
<dbReference type="Proteomes" id="UP000502298">
    <property type="component" value="Chromosome"/>
</dbReference>